<evidence type="ECO:0000313" key="5">
    <source>
        <dbReference type="EMBL" id="PNU01576.1"/>
    </source>
</evidence>
<dbReference type="InterPro" id="IPR037923">
    <property type="entry name" value="HTH-like"/>
</dbReference>
<dbReference type="SUPFAM" id="SSF46689">
    <property type="entry name" value="Homeodomain-like"/>
    <property type="match status" value="2"/>
</dbReference>
<dbReference type="InterPro" id="IPR009057">
    <property type="entry name" value="Homeodomain-like_sf"/>
</dbReference>
<evidence type="ECO:0000256" key="2">
    <source>
        <dbReference type="ARBA" id="ARBA00023125"/>
    </source>
</evidence>
<dbReference type="Pfam" id="PF12833">
    <property type="entry name" value="HTH_18"/>
    <property type="match status" value="1"/>
</dbReference>
<sequence>MNFTGLNTVEPCLISVANVNELNCPPPGASMGKRTVMNYELDYITWGEGYIVTDGQKIPAKKGSLFFRKPGMVVEGISPYHCYYVVFKMHRDDAGMKNGQRIEFPAVMNIDSHNYIEDLFFQLYNEYICQRDIGEFIIRTYLMQILLYMYRQWMSKSRFEMLGRSLRQNHNKILSVKEYIDRNVHQNFNLDELAEMSGLSRYFFCRTFKKILGESPINYVNRCKVNKAKRLLVETEKSIKEIQYECGFENESHFFKLFKRYVFVSPAVFRQQNTAWKT</sequence>
<dbReference type="RefSeq" id="WP_103079805.1">
    <property type="nucleotide sequence ID" value="NZ_CP021850.1"/>
</dbReference>
<dbReference type="InterPro" id="IPR003313">
    <property type="entry name" value="AraC-bd"/>
</dbReference>
<dbReference type="InterPro" id="IPR018060">
    <property type="entry name" value="HTH_AraC"/>
</dbReference>
<dbReference type="Gene3D" id="1.10.10.60">
    <property type="entry name" value="Homeodomain-like"/>
    <property type="match status" value="2"/>
</dbReference>
<dbReference type="SMART" id="SM00342">
    <property type="entry name" value="HTH_ARAC"/>
    <property type="match status" value="1"/>
</dbReference>
<dbReference type="OrthoDB" id="9801721at2"/>
<dbReference type="PANTHER" id="PTHR43280">
    <property type="entry name" value="ARAC-FAMILY TRANSCRIPTIONAL REGULATOR"/>
    <property type="match status" value="1"/>
</dbReference>
<dbReference type="Proteomes" id="UP000236151">
    <property type="component" value="Unassembled WGS sequence"/>
</dbReference>
<name>A0A2K2FS14_9CLOT</name>
<dbReference type="GO" id="GO:0043565">
    <property type="term" value="F:sequence-specific DNA binding"/>
    <property type="evidence" value="ECO:0007669"/>
    <property type="project" value="InterPro"/>
</dbReference>
<evidence type="ECO:0000259" key="4">
    <source>
        <dbReference type="PROSITE" id="PS01124"/>
    </source>
</evidence>
<dbReference type="SUPFAM" id="SSF51215">
    <property type="entry name" value="Regulatory protein AraC"/>
    <property type="match status" value="1"/>
</dbReference>
<keyword evidence="1" id="KW-0805">Transcription regulation</keyword>
<protein>
    <recommendedName>
        <fullName evidence="4">HTH araC/xylS-type domain-containing protein</fullName>
    </recommendedName>
</protein>
<dbReference type="KEGG" id="cthd:CDO33_16780"/>
<evidence type="ECO:0000313" key="6">
    <source>
        <dbReference type="Proteomes" id="UP000236151"/>
    </source>
</evidence>
<keyword evidence="3" id="KW-0804">Transcription</keyword>
<keyword evidence="2" id="KW-0238">DNA-binding</keyword>
<dbReference type="PANTHER" id="PTHR43280:SF28">
    <property type="entry name" value="HTH-TYPE TRANSCRIPTIONAL ACTIVATOR RHAS"/>
    <property type="match status" value="1"/>
</dbReference>
<reference evidence="5 6" key="1">
    <citation type="submission" date="2017-06" db="EMBL/GenBank/DDBJ databases">
        <title>Investigating the central metabolism of Clostridium thermosuccinogenes.</title>
        <authorList>
            <person name="Koendjbiharie J.G."/>
            <person name="van Kranenburg R."/>
        </authorList>
    </citation>
    <scope>NUCLEOTIDE SEQUENCE [LARGE SCALE GENOMIC DNA]</scope>
    <source>
        <strain evidence="5 6">DSM 5806</strain>
    </source>
</reference>
<accession>A0A2K2FS14</accession>
<proteinExistence type="predicted"/>
<dbReference type="PROSITE" id="PS01124">
    <property type="entry name" value="HTH_ARAC_FAMILY_2"/>
    <property type="match status" value="1"/>
</dbReference>
<feature type="domain" description="HTH araC/xylS-type" evidence="4">
    <location>
        <begin position="174"/>
        <end position="272"/>
    </location>
</feature>
<dbReference type="AlphaFoldDB" id="A0A2K2FS14"/>
<keyword evidence="6" id="KW-1185">Reference proteome</keyword>
<evidence type="ECO:0000256" key="1">
    <source>
        <dbReference type="ARBA" id="ARBA00023015"/>
    </source>
</evidence>
<evidence type="ECO:0000256" key="3">
    <source>
        <dbReference type="ARBA" id="ARBA00023163"/>
    </source>
</evidence>
<comment type="caution">
    <text evidence="5">The sequence shown here is derived from an EMBL/GenBank/DDBJ whole genome shotgun (WGS) entry which is preliminary data.</text>
</comment>
<dbReference type="EMBL" id="NIOJ01000001">
    <property type="protein sequence ID" value="PNU01576.1"/>
    <property type="molecule type" value="Genomic_DNA"/>
</dbReference>
<organism evidence="5 6">
    <name type="scientific">Clostridium thermosuccinogenes</name>
    <dbReference type="NCBI Taxonomy" id="84032"/>
    <lineage>
        <taxon>Bacteria</taxon>
        <taxon>Bacillati</taxon>
        <taxon>Bacillota</taxon>
        <taxon>Clostridia</taxon>
        <taxon>Eubacteriales</taxon>
        <taxon>Clostridiaceae</taxon>
        <taxon>Clostridium</taxon>
    </lineage>
</organism>
<dbReference type="GO" id="GO:0003700">
    <property type="term" value="F:DNA-binding transcription factor activity"/>
    <property type="evidence" value="ECO:0007669"/>
    <property type="project" value="InterPro"/>
</dbReference>
<gene>
    <name evidence="5" type="ORF">CDQ84_00790</name>
</gene>
<dbReference type="Pfam" id="PF02311">
    <property type="entry name" value="AraC_binding"/>
    <property type="match status" value="1"/>
</dbReference>